<evidence type="ECO:0000256" key="7">
    <source>
        <dbReference type="ARBA" id="ARBA00023242"/>
    </source>
</evidence>
<accession>A0A6A6VR19</accession>
<keyword evidence="3" id="KW-0158">Chromosome</keyword>
<dbReference type="EMBL" id="MU006561">
    <property type="protein sequence ID" value="KAF2751667.1"/>
    <property type="molecule type" value="Genomic_DNA"/>
</dbReference>
<dbReference type="PANTHER" id="PTHR15459:SF3">
    <property type="entry name" value="POLYAMINE-MODULATED FACTOR 1"/>
    <property type="match status" value="1"/>
</dbReference>
<evidence type="ECO:0000313" key="12">
    <source>
        <dbReference type="Proteomes" id="UP000799440"/>
    </source>
</evidence>
<dbReference type="Proteomes" id="UP000799440">
    <property type="component" value="Unassembled WGS sequence"/>
</dbReference>
<dbReference type="GO" id="GO:0007059">
    <property type="term" value="P:chromosome segregation"/>
    <property type="evidence" value="ECO:0007669"/>
    <property type="project" value="TreeGrafter"/>
</dbReference>
<dbReference type="PANTHER" id="PTHR15459">
    <property type="entry name" value="POLYAMINE-MODULATED FACTOR 1"/>
    <property type="match status" value="1"/>
</dbReference>
<dbReference type="GO" id="GO:0005634">
    <property type="term" value="C:nucleus"/>
    <property type="evidence" value="ECO:0007669"/>
    <property type="project" value="UniProtKB-SubCell"/>
</dbReference>
<evidence type="ECO:0000256" key="2">
    <source>
        <dbReference type="ARBA" id="ARBA00004629"/>
    </source>
</evidence>
<dbReference type="Pfam" id="PF03980">
    <property type="entry name" value="Nnf1"/>
    <property type="match status" value="1"/>
</dbReference>
<gene>
    <name evidence="11" type="ORF">M011DRAFT_393903</name>
</gene>
<keyword evidence="12" id="KW-1185">Reference proteome</keyword>
<keyword evidence="4" id="KW-0132">Cell division</keyword>
<proteinExistence type="predicted"/>
<evidence type="ECO:0000256" key="10">
    <source>
        <dbReference type="SAM" id="MobiDB-lite"/>
    </source>
</evidence>
<keyword evidence="6" id="KW-0995">Kinetochore</keyword>
<protein>
    <submittedName>
        <fullName evidence="11">Nnf1-domain-containing protein</fullName>
    </submittedName>
</protein>
<dbReference type="InterPro" id="IPR007128">
    <property type="entry name" value="PMF1/Nnf1"/>
</dbReference>
<evidence type="ECO:0000256" key="8">
    <source>
        <dbReference type="ARBA" id="ARBA00023306"/>
    </source>
</evidence>
<organism evidence="11 12">
    <name type="scientific">Sporormia fimetaria CBS 119925</name>
    <dbReference type="NCBI Taxonomy" id="1340428"/>
    <lineage>
        <taxon>Eukaryota</taxon>
        <taxon>Fungi</taxon>
        <taxon>Dikarya</taxon>
        <taxon>Ascomycota</taxon>
        <taxon>Pezizomycotina</taxon>
        <taxon>Dothideomycetes</taxon>
        <taxon>Pleosporomycetidae</taxon>
        <taxon>Pleosporales</taxon>
        <taxon>Sporormiaceae</taxon>
        <taxon>Sporormia</taxon>
    </lineage>
</organism>
<keyword evidence="5" id="KW-0498">Mitosis</keyword>
<evidence type="ECO:0000256" key="1">
    <source>
        <dbReference type="ARBA" id="ARBA00004123"/>
    </source>
</evidence>
<keyword evidence="8" id="KW-0131">Cell cycle</keyword>
<evidence type="ECO:0000256" key="9">
    <source>
        <dbReference type="ARBA" id="ARBA00023328"/>
    </source>
</evidence>
<evidence type="ECO:0000256" key="3">
    <source>
        <dbReference type="ARBA" id="ARBA00022454"/>
    </source>
</evidence>
<reference evidence="11" key="1">
    <citation type="journal article" date="2020" name="Stud. Mycol.">
        <title>101 Dothideomycetes genomes: a test case for predicting lifestyles and emergence of pathogens.</title>
        <authorList>
            <person name="Haridas S."/>
            <person name="Albert R."/>
            <person name="Binder M."/>
            <person name="Bloem J."/>
            <person name="Labutti K."/>
            <person name="Salamov A."/>
            <person name="Andreopoulos B."/>
            <person name="Baker S."/>
            <person name="Barry K."/>
            <person name="Bills G."/>
            <person name="Bluhm B."/>
            <person name="Cannon C."/>
            <person name="Castanera R."/>
            <person name="Culley D."/>
            <person name="Daum C."/>
            <person name="Ezra D."/>
            <person name="Gonzalez J."/>
            <person name="Henrissat B."/>
            <person name="Kuo A."/>
            <person name="Liang C."/>
            <person name="Lipzen A."/>
            <person name="Lutzoni F."/>
            <person name="Magnuson J."/>
            <person name="Mondo S."/>
            <person name="Nolan M."/>
            <person name="Ohm R."/>
            <person name="Pangilinan J."/>
            <person name="Park H.-J."/>
            <person name="Ramirez L."/>
            <person name="Alfaro M."/>
            <person name="Sun H."/>
            <person name="Tritt A."/>
            <person name="Yoshinaga Y."/>
            <person name="Zwiers L.-H."/>
            <person name="Turgeon B."/>
            <person name="Goodwin S."/>
            <person name="Spatafora J."/>
            <person name="Crous P."/>
            <person name="Grigoriev I."/>
        </authorList>
    </citation>
    <scope>NUCLEOTIDE SEQUENCE</scope>
    <source>
        <strain evidence="11">CBS 119925</strain>
    </source>
</reference>
<evidence type="ECO:0000256" key="6">
    <source>
        <dbReference type="ARBA" id="ARBA00022838"/>
    </source>
</evidence>
<evidence type="ECO:0000256" key="4">
    <source>
        <dbReference type="ARBA" id="ARBA00022618"/>
    </source>
</evidence>
<sequence length="221" mass="24212">MPSASKHGSRSPSPNPAPPIPDTPGPRAAGLLKIFDGAVKSSLEKCSTTNFASCFPTLAQYSPETLEIIRVQFNDQLDNAWRSNFDKIIKDRDVVRSLNGLDQCIEDARQRKRAAQENANGGPVETPVAPHTLSPSEVHLAHLMPFLQEQSTRMDDQLNATQQANVELLSTITQQRAEIEALVHGLENVIHDLEASAQIVGQDDVQTLGQEIRELDVEMGT</sequence>
<evidence type="ECO:0000313" key="11">
    <source>
        <dbReference type="EMBL" id="KAF2751667.1"/>
    </source>
</evidence>
<dbReference type="AlphaFoldDB" id="A0A6A6VR19"/>
<dbReference type="OrthoDB" id="18453at2759"/>
<evidence type="ECO:0000256" key="5">
    <source>
        <dbReference type="ARBA" id="ARBA00022776"/>
    </source>
</evidence>
<feature type="compositionally biased region" description="Pro residues" evidence="10">
    <location>
        <begin position="13"/>
        <end position="24"/>
    </location>
</feature>
<keyword evidence="7" id="KW-0539">Nucleus</keyword>
<dbReference type="GO" id="GO:0000444">
    <property type="term" value="C:MIS12/MIND type complex"/>
    <property type="evidence" value="ECO:0007669"/>
    <property type="project" value="InterPro"/>
</dbReference>
<feature type="region of interest" description="Disordered" evidence="10">
    <location>
        <begin position="1"/>
        <end position="27"/>
    </location>
</feature>
<keyword evidence="9" id="KW-0137">Centromere</keyword>
<comment type="subcellular location">
    <subcellularLocation>
        <location evidence="2">Chromosome</location>
        <location evidence="2">Centromere</location>
        <location evidence="2">Kinetochore</location>
    </subcellularLocation>
    <subcellularLocation>
        <location evidence="1">Nucleus</location>
    </subcellularLocation>
</comment>
<name>A0A6A6VR19_9PLEO</name>
<dbReference type="GO" id="GO:0051301">
    <property type="term" value="P:cell division"/>
    <property type="evidence" value="ECO:0007669"/>
    <property type="project" value="UniProtKB-KW"/>
</dbReference>